<evidence type="ECO:0000256" key="6">
    <source>
        <dbReference type="SAM" id="Phobius"/>
    </source>
</evidence>
<evidence type="ECO:0000256" key="2">
    <source>
        <dbReference type="ARBA" id="ARBA00022692"/>
    </source>
</evidence>
<dbReference type="InterPro" id="IPR010817">
    <property type="entry name" value="HemY_N"/>
</dbReference>
<evidence type="ECO:0000256" key="3">
    <source>
        <dbReference type="ARBA" id="ARBA00022989"/>
    </source>
</evidence>
<dbReference type="SMART" id="SM00028">
    <property type="entry name" value="TPR"/>
    <property type="match status" value="4"/>
</dbReference>
<keyword evidence="9" id="KW-1185">Reference proteome</keyword>
<evidence type="ECO:0000256" key="5">
    <source>
        <dbReference type="SAM" id="MobiDB-lite"/>
    </source>
</evidence>
<dbReference type="InterPro" id="IPR011990">
    <property type="entry name" value="TPR-like_helical_dom_sf"/>
</dbReference>
<dbReference type="Gene3D" id="1.25.40.10">
    <property type="entry name" value="Tetratricopeptide repeat domain"/>
    <property type="match status" value="2"/>
</dbReference>
<name>A0A2K9NAG9_9PROT</name>
<keyword evidence="2 6" id="KW-0812">Transmembrane</keyword>
<accession>A0A2K9NAG9</accession>
<evidence type="ECO:0000259" key="7">
    <source>
        <dbReference type="Pfam" id="PF07219"/>
    </source>
</evidence>
<feature type="domain" description="HemY N-terminal" evidence="7">
    <location>
        <begin position="71"/>
        <end position="177"/>
    </location>
</feature>
<dbReference type="Pfam" id="PF07219">
    <property type="entry name" value="HemY_N"/>
    <property type="match status" value="1"/>
</dbReference>
<dbReference type="GO" id="GO:0016020">
    <property type="term" value="C:membrane"/>
    <property type="evidence" value="ECO:0007669"/>
    <property type="project" value="UniProtKB-SubCell"/>
</dbReference>
<keyword evidence="4 6" id="KW-0472">Membrane</keyword>
<feature type="region of interest" description="Disordered" evidence="5">
    <location>
        <begin position="1"/>
        <end position="41"/>
    </location>
</feature>
<dbReference type="EMBL" id="CP025611">
    <property type="protein sequence ID" value="AUN30002.1"/>
    <property type="molecule type" value="Genomic_DNA"/>
</dbReference>
<evidence type="ECO:0000313" key="8">
    <source>
        <dbReference type="EMBL" id="AUN30002.1"/>
    </source>
</evidence>
<sequence length="475" mass="50910">MAETGRGAYGGRSRRRHPGRHVAGPHGGSRQGGCRERGQGRGEPLMRKSLIFFLKIGILVAAAVWLAQRPGRVTIEWLEHVVEMPVGIGAILVLLAAWIAASIARLWRILRNGPGAFGRSRNARRREGGFRALAQGWVAASAGDADIATKSAKAAEKLLREPSLTLPLSARAAELRGDAVASASAYKAMLSKPATELAARRALLTQAMERGDRPAALDHARRALELRPKADWPAKALAELEAGGGNWLEADAALVKAQKVKALPKDDAGHRRAALLIEEARKAMATGRPDQALQSAQAAFDLDPARVPAATLLARLLAKAGKHAKAVKVLEQAWRQSPHPDLAKVWGEASADQNPLTLVKRYEALVALKPGQADAHFALAEAAINAKLWGVARSHLDKVRELAPTTRAYRRLADVARAEKGEGPEVQAFLNQAMSAPADPRWRCTSCGTSHSDWHAVCDECGAVDAITWPKVGKA</sequence>
<dbReference type="KEGG" id="ncb:C0V82_07000"/>
<evidence type="ECO:0000256" key="1">
    <source>
        <dbReference type="ARBA" id="ARBA00004370"/>
    </source>
</evidence>
<evidence type="ECO:0000256" key="4">
    <source>
        <dbReference type="ARBA" id="ARBA00023136"/>
    </source>
</evidence>
<dbReference type="Pfam" id="PF14559">
    <property type="entry name" value="TPR_19"/>
    <property type="match status" value="1"/>
</dbReference>
<comment type="subcellular location">
    <subcellularLocation>
        <location evidence="1">Membrane</location>
    </subcellularLocation>
</comment>
<gene>
    <name evidence="8" type="ORF">C0V82_07000</name>
</gene>
<keyword evidence="3 6" id="KW-1133">Transmembrane helix</keyword>
<proteinExistence type="predicted"/>
<dbReference type="SUPFAM" id="SSF48452">
    <property type="entry name" value="TPR-like"/>
    <property type="match status" value="1"/>
</dbReference>
<dbReference type="Proteomes" id="UP000234752">
    <property type="component" value="Chromosome eg_1"/>
</dbReference>
<organism evidence="8 9">
    <name type="scientific">Niveispirillum cyanobacteriorum</name>
    <dbReference type="NCBI Taxonomy" id="1612173"/>
    <lineage>
        <taxon>Bacteria</taxon>
        <taxon>Pseudomonadati</taxon>
        <taxon>Pseudomonadota</taxon>
        <taxon>Alphaproteobacteria</taxon>
        <taxon>Rhodospirillales</taxon>
        <taxon>Azospirillaceae</taxon>
        <taxon>Niveispirillum</taxon>
    </lineage>
</organism>
<reference evidence="8 9" key="1">
    <citation type="submission" date="2017-12" db="EMBL/GenBank/DDBJ databases">
        <title>Genomes of bacteria within cyanobacterial aggregates.</title>
        <authorList>
            <person name="Cai H."/>
        </authorList>
    </citation>
    <scope>NUCLEOTIDE SEQUENCE [LARGE SCALE GENOMIC DNA]</scope>
    <source>
        <strain evidence="8 9">TH16</strain>
    </source>
</reference>
<protein>
    <submittedName>
        <fullName evidence="8">Heme biosynthesis protein HemY</fullName>
    </submittedName>
</protein>
<feature type="transmembrane region" description="Helical" evidence="6">
    <location>
        <begin position="87"/>
        <end position="107"/>
    </location>
</feature>
<dbReference type="AlphaFoldDB" id="A0A2K9NAG9"/>
<evidence type="ECO:0000313" key="9">
    <source>
        <dbReference type="Proteomes" id="UP000234752"/>
    </source>
</evidence>
<feature type="transmembrane region" description="Helical" evidence="6">
    <location>
        <begin position="50"/>
        <end position="67"/>
    </location>
</feature>
<dbReference type="InterPro" id="IPR019734">
    <property type="entry name" value="TPR_rpt"/>
</dbReference>